<dbReference type="PANTHER" id="PTHR43861">
    <property type="entry name" value="TRANS-ACONITATE 2-METHYLTRANSFERASE-RELATED"/>
    <property type="match status" value="1"/>
</dbReference>
<protein>
    <recommendedName>
        <fullName evidence="3">Methyltransferase type 12</fullName>
    </recommendedName>
</protein>
<dbReference type="EMBL" id="LBWA01000004">
    <property type="protein sequence ID" value="KKQ98312.1"/>
    <property type="molecule type" value="Genomic_DNA"/>
</dbReference>
<accession>A0A0G0M4T1</accession>
<sequence>MNPVRDKKLEIFADTPKASRISNAMKFYLKTNYPLALDSYEYRYPMPTMHTKYNSRNSKFNARLPKTASVLDLGCGGGGFIKDCIDEGRIAIGLEGTDRYQKTAWGDWSIIPDNLFTCDITKPFIIHRGDEKLYQFDVITAWEVMEHIPEPDLEQLFTNVANHLKTDGMFVISIANKKSINPKYQVDMHRIHEDLNWWLDKISKLGFRRDSQTEANFDNQWVRNERKSYHLVLRKKN</sequence>
<dbReference type="AlphaFoldDB" id="A0A0G0M4T1"/>
<evidence type="ECO:0008006" key="3">
    <source>
        <dbReference type="Google" id="ProtNLM"/>
    </source>
</evidence>
<organism evidence="1 2">
    <name type="scientific">Candidatus Woesebacteria bacterium GW2011_GWA1_39_12</name>
    <dbReference type="NCBI Taxonomy" id="1618549"/>
    <lineage>
        <taxon>Bacteria</taxon>
        <taxon>Candidatus Woeseibacteriota</taxon>
    </lineage>
</organism>
<dbReference type="InterPro" id="IPR029063">
    <property type="entry name" value="SAM-dependent_MTases_sf"/>
</dbReference>
<dbReference type="SUPFAM" id="SSF53335">
    <property type="entry name" value="S-adenosyl-L-methionine-dependent methyltransferases"/>
    <property type="match status" value="1"/>
</dbReference>
<dbReference type="Gene3D" id="3.40.50.150">
    <property type="entry name" value="Vaccinia Virus protein VP39"/>
    <property type="match status" value="1"/>
</dbReference>
<dbReference type="CDD" id="cd02440">
    <property type="entry name" value="AdoMet_MTases"/>
    <property type="match status" value="1"/>
</dbReference>
<evidence type="ECO:0000313" key="2">
    <source>
        <dbReference type="Proteomes" id="UP000034325"/>
    </source>
</evidence>
<name>A0A0G0M4T1_9BACT</name>
<evidence type="ECO:0000313" key="1">
    <source>
        <dbReference type="EMBL" id="KKQ98312.1"/>
    </source>
</evidence>
<comment type="caution">
    <text evidence="1">The sequence shown here is derived from an EMBL/GenBank/DDBJ whole genome shotgun (WGS) entry which is preliminary data.</text>
</comment>
<dbReference type="Proteomes" id="UP000034325">
    <property type="component" value="Unassembled WGS sequence"/>
</dbReference>
<reference evidence="1 2" key="1">
    <citation type="journal article" date="2015" name="Nature">
        <title>rRNA introns, odd ribosomes, and small enigmatic genomes across a large radiation of phyla.</title>
        <authorList>
            <person name="Brown C.T."/>
            <person name="Hug L.A."/>
            <person name="Thomas B.C."/>
            <person name="Sharon I."/>
            <person name="Castelle C.J."/>
            <person name="Singh A."/>
            <person name="Wilkins M.J."/>
            <person name="Williams K.H."/>
            <person name="Banfield J.F."/>
        </authorList>
    </citation>
    <scope>NUCLEOTIDE SEQUENCE [LARGE SCALE GENOMIC DNA]</scope>
</reference>
<dbReference type="Pfam" id="PF13489">
    <property type="entry name" value="Methyltransf_23"/>
    <property type="match status" value="1"/>
</dbReference>
<gene>
    <name evidence="1" type="ORF">UT23_C0004G0153</name>
</gene>
<proteinExistence type="predicted"/>